<dbReference type="OrthoDB" id="8443660at2"/>
<dbReference type="Proteomes" id="UP000186997">
    <property type="component" value="Unassembled WGS sequence"/>
</dbReference>
<dbReference type="Pfam" id="PF11249">
    <property type="entry name" value="DUF3047"/>
    <property type="match status" value="1"/>
</dbReference>
<dbReference type="InterPro" id="IPR021409">
    <property type="entry name" value="DUF3047"/>
</dbReference>
<proteinExistence type="predicted"/>
<gene>
    <name evidence="2" type="ORF">SAMN05421665_1601</name>
</gene>
<evidence type="ECO:0008006" key="4">
    <source>
        <dbReference type="Google" id="ProtNLM"/>
    </source>
</evidence>
<sequence length="213" mass="22478">MHRIFATVFALGFAASAQAGEVRFDSGWQEQRLSLFSSNDYVFGQNLGLVSEGAVSIAWSRVAPADWGTRAATWNWSVEQSVPPTDLSLKGGDDRNISLYFVFVPQSIAPSLEGANIRALLGNDDVRIIQYAWGGNHARGQVIPSPYGPAGQGVTVALRQAGTGSFNESVDLAADYARAFGGEKGALIGLAVSGDSDDTNSVIRAAIGGLTLR</sequence>
<keyword evidence="3" id="KW-1185">Reference proteome</keyword>
<reference evidence="3" key="1">
    <citation type="submission" date="2017-01" db="EMBL/GenBank/DDBJ databases">
        <authorList>
            <person name="Varghese N."/>
            <person name="Submissions S."/>
        </authorList>
    </citation>
    <scope>NUCLEOTIDE SEQUENCE [LARGE SCALE GENOMIC DNA]</scope>
    <source>
        <strain evidence="3">DSM 29591</strain>
    </source>
</reference>
<evidence type="ECO:0000313" key="2">
    <source>
        <dbReference type="EMBL" id="SIT83103.1"/>
    </source>
</evidence>
<protein>
    <recommendedName>
        <fullName evidence="4">DUF3047 domain-containing protein</fullName>
    </recommendedName>
</protein>
<dbReference type="AlphaFoldDB" id="A0A1R3WX23"/>
<dbReference type="RefSeq" id="WP_076659097.1">
    <property type="nucleotide sequence ID" value="NZ_FTPR01000001.1"/>
</dbReference>
<dbReference type="STRING" id="287098.SAMN05421665_1601"/>
<name>A0A1R3WX23_9RHOB</name>
<evidence type="ECO:0000256" key="1">
    <source>
        <dbReference type="SAM" id="SignalP"/>
    </source>
</evidence>
<feature type="signal peptide" evidence="1">
    <location>
        <begin position="1"/>
        <end position="19"/>
    </location>
</feature>
<keyword evidence="1" id="KW-0732">Signal</keyword>
<accession>A0A1R3WX23</accession>
<organism evidence="2 3">
    <name type="scientific">Yoonia rosea</name>
    <dbReference type="NCBI Taxonomy" id="287098"/>
    <lineage>
        <taxon>Bacteria</taxon>
        <taxon>Pseudomonadati</taxon>
        <taxon>Pseudomonadota</taxon>
        <taxon>Alphaproteobacteria</taxon>
        <taxon>Rhodobacterales</taxon>
        <taxon>Paracoccaceae</taxon>
        <taxon>Yoonia</taxon>
    </lineage>
</organism>
<feature type="chain" id="PRO_5013340240" description="DUF3047 domain-containing protein" evidence="1">
    <location>
        <begin position="20"/>
        <end position="213"/>
    </location>
</feature>
<dbReference type="EMBL" id="FTPR01000001">
    <property type="protein sequence ID" value="SIT83103.1"/>
    <property type="molecule type" value="Genomic_DNA"/>
</dbReference>
<evidence type="ECO:0000313" key="3">
    <source>
        <dbReference type="Proteomes" id="UP000186997"/>
    </source>
</evidence>